<accession>D5UDK0</accession>
<evidence type="ECO:0000259" key="11">
    <source>
        <dbReference type="Pfam" id="PF02880"/>
    </source>
</evidence>
<dbReference type="CDD" id="cd03089">
    <property type="entry name" value="PMM_PGM"/>
    <property type="match status" value="1"/>
</dbReference>
<dbReference type="Pfam" id="PF02879">
    <property type="entry name" value="PGM_PMM_II"/>
    <property type="match status" value="1"/>
</dbReference>
<evidence type="ECO:0000256" key="3">
    <source>
        <dbReference type="ARBA" id="ARBA00022553"/>
    </source>
</evidence>
<dbReference type="InterPro" id="IPR016066">
    <property type="entry name" value="A-D-PHexomutase_CS"/>
</dbReference>
<dbReference type="GO" id="GO:0000287">
    <property type="term" value="F:magnesium ion binding"/>
    <property type="evidence" value="ECO:0007669"/>
    <property type="project" value="InterPro"/>
</dbReference>
<evidence type="ECO:0000256" key="7">
    <source>
        <dbReference type="RuleBase" id="RU004326"/>
    </source>
</evidence>
<dbReference type="OrthoDB" id="9803322at2"/>
<dbReference type="Pfam" id="PF02878">
    <property type="entry name" value="PGM_PMM_I"/>
    <property type="match status" value="1"/>
</dbReference>
<dbReference type="InterPro" id="IPR036900">
    <property type="entry name" value="A-D-PHexomutase_C_sf"/>
</dbReference>
<feature type="domain" description="Alpha-D-phosphohexomutase C-terminal" evidence="8">
    <location>
        <begin position="438"/>
        <end position="473"/>
    </location>
</feature>
<comment type="similarity">
    <text evidence="2 7">Belongs to the phosphohexose mutase family.</text>
</comment>
<evidence type="ECO:0000313" key="12">
    <source>
        <dbReference type="EMBL" id="ADG76456.1"/>
    </source>
</evidence>
<evidence type="ECO:0000259" key="9">
    <source>
        <dbReference type="Pfam" id="PF02878"/>
    </source>
</evidence>
<dbReference type="STRING" id="446466.Cfla_3585"/>
<feature type="domain" description="Alpha-D-phosphohexomutase alpha/beta/alpha" evidence="9">
    <location>
        <begin position="7"/>
        <end position="125"/>
    </location>
</feature>
<dbReference type="eggNOG" id="COG1109">
    <property type="taxonomic scope" value="Bacteria"/>
</dbReference>
<dbReference type="Gene3D" id="3.40.120.10">
    <property type="entry name" value="Alpha-D-Glucose-1,6-Bisphosphate, subunit A, domain 3"/>
    <property type="match status" value="3"/>
</dbReference>
<keyword evidence="5 7" id="KW-0460">Magnesium</keyword>
<dbReference type="PROSITE" id="PS00710">
    <property type="entry name" value="PGM_PMM"/>
    <property type="match status" value="1"/>
</dbReference>
<feature type="domain" description="Alpha-D-phosphohexomutase alpha/beta/alpha" evidence="11">
    <location>
        <begin position="291"/>
        <end position="385"/>
    </location>
</feature>
<dbReference type="NCBIfam" id="NF007088">
    <property type="entry name" value="PRK09542.1"/>
    <property type="match status" value="1"/>
</dbReference>
<sequence>MSAQLSRMFKAYDVRGLAPGELDAEVAYAVGAGFADVVVVPEARPGDRPRAVLGADMRPSGGPLADAFAAGLTARGADVVRLGLTSTDEMYYAAGSLDVPGVMVTASHNPAPYNGFKLCRAGARPVARGSGLDAVRDAAELHLRGTASPHPAAPGRTDHQDVLGGYAAFLRSLVDLSDVRPLTVVVDAGNGMAGLTTPAVLGEAAGLPGLPVTVIPLHFTLDGTFPNHEANPTRPENLEDLRRAVLEHGADVGLAFDGDADRCCVVDETGTPVSPSALTVLVGLREIERERAAGREPTIVHNLISSRAVPELLGAAGARLVRTRVGHADVKAAMARHGAVFGGEHSAHYYFRDFYCVDSGMLAALHLLATVGAQDRPLSALVRDLDPYSASGEIDHVVPDVAGARARILEAYVRRVDAPPVEVDELDGLTVSSWAPGSGWWFNVRASNTEPLVRLNVEATSDDVMQDVRETVLRLLAVG</sequence>
<evidence type="ECO:0000256" key="4">
    <source>
        <dbReference type="ARBA" id="ARBA00022723"/>
    </source>
</evidence>
<dbReference type="PANTHER" id="PTHR43771">
    <property type="entry name" value="PHOSPHOMANNOMUTASE"/>
    <property type="match status" value="1"/>
</dbReference>
<comment type="cofactor">
    <cofactor evidence="1">
        <name>Mg(2+)</name>
        <dbReference type="ChEBI" id="CHEBI:18420"/>
    </cofactor>
</comment>
<dbReference type="Proteomes" id="UP000000849">
    <property type="component" value="Chromosome"/>
</dbReference>
<gene>
    <name evidence="12" type="ordered locus">Cfla_3585</name>
</gene>
<evidence type="ECO:0000256" key="1">
    <source>
        <dbReference type="ARBA" id="ARBA00001946"/>
    </source>
</evidence>
<proteinExistence type="inferred from homology"/>
<dbReference type="KEGG" id="cfl:Cfla_3585"/>
<dbReference type="PRINTS" id="PR00509">
    <property type="entry name" value="PGMPMM"/>
</dbReference>
<reference evidence="12 13" key="1">
    <citation type="journal article" date="2010" name="Stand. Genomic Sci.">
        <title>Complete genome sequence of Cellulomonas flavigena type strain (134).</title>
        <authorList>
            <person name="Abt B."/>
            <person name="Foster B."/>
            <person name="Lapidus A."/>
            <person name="Clum A."/>
            <person name="Sun H."/>
            <person name="Pukall R."/>
            <person name="Lucas S."/>
            <person name="Glavina Del Rio T."/>
            <person name="Nolan M."/>
            <person name="Tice H."/>
            <person name="Cheng J.F."/>
            <person name="Pitluck S."/>
            <person name="Liolios K."/>
            <person name="Ivanova N."/>
            <person name="Mavromatis K."/>
            <person name="Ovchinnikova G."/>
            <person name="Pati A."/>
            <person name="Goodwin L."/>
            <person name="Chen A."/>
            <person name="Palaniappan K."/>
            <person name="Land M."/>
            <person name="Hauser L."/>
            <person name="Chang Y.J."/>
            <person name="Jeffries C.D."/>
            <person name="Rohde M."/>
            <person name="Goker M."/>
            <person name="Woyke T."/>
            <person name="Bristow J."/>
            <person name="Eisen J.A."/>
            <person name="Markowitz V."/>
            <person name="Hugenholtz P."/>
            <person name="Kyrpides N.C."/>
            <person name="Klenk H.P."/>
        </authorList>
    </citation>
    <scope>NUCLEOTIDE SEQUENCE [LARGE SCALE GENOMIC DNA]</scope>
    <source>
        <strain evidence="13">ATCC 482 / DSM 20109 / BCRC 11376 / JCM 18109 / NBRC 3775 / NCIMB 8073 / NRS 134</strain>
    </source>
</reference>
<dbReference type="InterPro" id="IPR005843">
    <property type="entry name" value="A-D-PHexomutase_C"/>
</dbReference>
<dbReference type="Pfam" id="PF00408">
    <property type="entry name" value="PGM_PMM_IV"/>
    <property type="match status" value="1"/>
</dbReference>
<name>D5UDK0_CELFN</name>
<dbReference type="GO" id="GO:0005975">
    <property type="term" value="P:carbohydrate metabolic process"/>
    <property type="evidence" value="ECO:0007669"/>
    <property type="project" value="InterPro"/>
</dbReference>
<dbReference type="InterPro" id="IPR005846">
    <property type="entry name" value="A-D-PHexomutase_a/b/a-III"/>
</dbReference>
<dbReference type="InterPro" id="IPR016055">
    <property type="entry name" value="A-D-PHexomutase_a/b/a-I/II/III"/>
</dbReference>
<dbReference type="InterPro" id="IPR005844">
    <property type="entry name" value="A-D-PHexomutase_a/b/a-I"/>
</dbReference>
<keyword evidence="13" id="KW-1185">Reference proteome</keyword>
<protein>
    <submittedName>
        <fullName evidence="12">Phosphomannomutase</fullName>
        <ecNumber evidence="12">5.4.2.8</ecNumber>
    </submittedName>
</protein>
<dbReference type="AlphaFoldDB" id="D5UDK0"/>
<dbReference type="Gene3D" id="3.30.310.50">
    <property type="entry name" value="Alpha-D-phosphohexomutase, C-terminal domain"/>
    <property type="match status" value="1"/>
</dbReference>
<evidence type="ECO:0000259" key="8">
    <source>
        <dbReference type="Pfam" id="PF00408"/>
    </source>
</evidence>
<evidence type="ECO:0000256" key="2">
    <source>
        <dbReference type="ARBA" id="ARBA00010231"/>
    </source>
</evidence>
<evidence type="ECO:0000256" key="6">
    <source>
        <dbReference type="ARBA" id="ARBA00023235"/>
    </source>
</evidence>
<dbReference type="EC" id="5.4.2.8" evidence="12"/>
<evidence type="ECO:0000256" key="5">
    <source>
        <dbReference type="ARBA" id="ARBA00022842"/>
    </source>
</evidence>
<evidence type="ECO:0000313" key="13">
    <source>
        <dbReference type="Proteomes" id="UP000000849"/>
    </source>
</evidence>
<keyword evidence="3" id="KW-0597">Phosphoprotein</keyword>
<feature type="domain" description="Alpha-D-phosphohexomutase alpha/beta/alpha" evidence="10">
    <location>
        <begin position="166"/>
        <end position="270"/>
    </location>
</feature>
<dbReference type="GO" id="GO:0004615">
    <property type="term" value="F:phosphomannomutase activity"/>
    <property type="evidence" value="ECO:0007669"/>
    <property type="project" value="UniProtKB-EC"/>
</dbReference>
<dbReference type="SUPFAM" id="SSF55957">
    <property type="entry name" value="Phosphoglucomutase, C-terminal domain"/>
    <property type="match status" value="1"/>
</dbReference>
<dbReference type="PANTHER" id="PTHR43771:SF1">
    <property type="entry name" value="PHOSPHOMANNOMUTASE"/>
    <property type="match status" value="1"/>
</dbReference>
<dbReference type="HOGENOM" id="CLU_016950_9_2_11"/>
<dbReference type="EMBL" id="CP001964">
    <property type="protein sequence ID" value="ADG76456.1"/>
    <property type="molecule type" value="Genomic_DNA"/>
</dbReference>
<dbReference type="InterPro" id="IPR005841">
    <property type="entry name" value="Alpha-D-phosphohexomutase_SF"/>
</dbReference>
<keyword evidence="6 12" id="KW-0413">Isomerase</keyword>
<keyword evidence="4 7" id="KW-0479">Metal-binding</keyword>
<dbReference type="SUPFAM" id="SSF53738">
    <property type="entry name" value="Phosphoglucomutase, first 3 domains"/>
    <property type="match status" value="3"/>
</dbReference>
<dbReference type="Pfam" id="PF02880">
    <property type="entry name" value="PGM_PMM_III"/>
    <property type="match status" value="1"/>
</dbReference>
<evidence type="ECO:0000259" key="10">
    <source>
        <dbReference type="Pfam" id="PF02879"/>
    </source>
</evidence>
<dbReference type="RefSeq" id="WP_013118784.1">
    <property type="nucleotide sequence ID" value="NC_014151.1"/>
</dbReference>
<organism evidence="12 13">
    <name type="scientific">Cellulomonas flavigena (strain ATCC 482 / DSM 20109 / BCRC 11376 / JCM 18109 / NBRC 3775 / NCIMB 8073 / NRS 134)</name>
    <dbReference type="NCBI Taxonomy" id="446466"/>
    <lineage>
        <taxon>Bacteria</taxon>
        <taxon>Bacillati</taxon>
        <taxon>Actinomycetota</taxon>
        <taxon>Actinomycetes</taxon>
        <taxon>Micrococcales</taxon>
        <taxon>Cellulomonadaceae</taxon>
        <taxon>Cellulomonas</taxon>
    </lineage>
</organism>
<dbReference type="InterPro" id="IPR005845">
    <property type="entry name" value="A-D-PHexomutase_a/b/a-II"/>
</dbReference>